<dbReference type="SUPFAM" id="SSF53448">
    <property type="entry name" value="Nucleotide-diphospho-sugar transferases"/>
    <property type="match status" value="1"/>
</dbReference>
<dbReference type="PROSITE" id="PS50231">
    <property type="entry name" value="RICIN_B_LECTIN"/>
    <property type="match status" value="1"/>
</dbReference>
<evidence type="ECO:0000256" key="9">
    <source>
        <dbReference type="ARBA" id="ARBA00022734"/>
    </source>
</evidence>
<dbReference type="AlphaFoldDB" id="A0A914XRQ0"/>
<accession>A0A914XRQ0</accession>
<dbReference type="GO" id="GO:0006493">
    <property type="term" value="P:protein O-linked glycosylation"/>
    <property type="evidence" value="ECO:0007669"/>
    <property type="project" value="TreeGrafter"/>
</dbReference>
<dbReference type="Gene3D" id="3.90.550.10">
    <property type="entry name" value="Spore Coat Polysaccharide Biosynthesis Protein SpsA, Chain A"/>
    <property type="match status" value="1"/>
</dbReference>
<keyword evidence="13 17" id="KW-0472">Membrane</keyword>
<dbReference type="FunFam" id="3.90.550.10:FF:000021">
    <property type="entry name" value="Polypeptide N-acetylgalactosaminyltransferase"/>
    <property type="match status" value="1"/>
</dbReference>
<evidence type="ECO:0000256" key="2">
    <source>
        <dbReference type="ARBA" id="ARBA00004323"/>
    </source>
</evidence>
<dbReference type="GO" id="GO:0030246">
    <property type="term" value="F:carbohydrate binding"/>
    <property type="evidence" value="ECO:0007669"/>
    <property type="project" value="UniProtKB-KW"/>
</dbReference>
<comment type="similarity">
    <text evidence="4 17">Belongs to the glycosyltransferase 2 family. GalNAc-T subfamily.</text>
</comment>
<comment type="subcellular location">
    <subcellularLocation>
        <location evidence="2 17">Golgi apparatus membrane</location>
        <topology evidence="2 17">Single-pass type II membrane protein</topology>
    </subcellularLocation>
</comment>
<evidence type="ECO:0000313" key="20">
    <source>
        <dbReference type="Proteomes" id="UP000887566"/>
    </source>
</evidence>
<dbReference type="Pfam" id="PF00535">
    <property type="entry name" value="Glycos_transf_2"/>
    <property type="match status" value="1"/>
</dbReference>
<evidence type="ECO:0000256" key="17">
    <source>
        <dbReference type="RuleBase" id="RU361242"/>
    </source>
</evidence>
<dbReference type="GO" id="GO:0004653">
    <property type="term" value="F:polypeptide N-acetylgalactosaminyltransferase activity"/>
    <property type="evidence" value="ECO:0007669"/>
    <property type="project" value="TreeGrafter"/>
</dbReference>
<keyword evidence="20" id="KW-1185">Reference proteome</keyword>
<keyword evidence="6 17" id="KW-0808">Transferase</keyword>
<name>A0A914XRQ0_9BILA</name>
<dbReference type="SUPFAM" id="SSF50370">
    <property type="entry name" value="Ricin B-like lectins"/>
    <property type="match status" value="1"/>
</dbReference>
<dbReference type="Gene3D" id="2.80.10.50">
    <property type="match status" value="1"/>
</dbReference>
<evidence type="ECO:0000256" key="13">
    <source>
        <dbReference type="ARBA" id="ARBA00023136"/>
    </source>
</evidence>
<evidence type="ECO:0000256" key="7">
    <source>
        <dbReference type="ARBA" id="ARBA00022692"/>
    </source>
</evidence>
<organism evidence="20 21">
    <name type="scientific">Plectus sambesii</name>
    <dbReference type="NCBI Taxonomy" id="2011161"/>
    <lineage>
        <taxon>Eukaryota</taxon>
        <taxon>Metazoa</taxon>
        <taxon>Ecdysozoa</taxon>
        <taxon>Nematoda</taxon>
        <taxon>Chromadorea</taxon>
        <taxon>Plectida</taxon>
        <taxon>Plectina</taxon>
        <taxon>Plectoidea</taxon>
        <taxon>Plectidae</taxon>
        <taxon>Plectus</taxon>
    </lineage>
</organism>
<dbReference type="WBParaSite" id="PSAMB.scaffold955size38147.g9929.t1">
    <property type="protein sequence ID" value="PSAMB.scaffold955size38147.g9929.t1"/>
    <property type="gene ID" value="PSAMB.scaffold955size38147.g9929"/>
</dbReference>
<evidence type="ECO:0000256" key="5">
    <source>
        <dbReference type="ARBA" id="ARBA00022676"/>
    </source>
</evidence>
<dbReference type="CDD" id="cd02510">
    <property type="entry name" value="pp-GalNAc-T"/>
    <property type="match status" value="1"/>
</dbReference>
<sequence length="532" mass="60916">MGLRYFLPRRRENFINVVAVFVFFMVIIFVYSLLDDTSPSRAHPHKHLTNDKDVEVVDNEVGRRSMRHVIPDYSKPRQGPGENGQGVYLQGEERELGEKQMKTWFMNVVASDKIDMDRSIPDSRSADCKALKYDKDLPKASVVIIFTNEAWTPLMRTVHSVINRSPPEYLHEVVLIDDNSDHEWLKDQLTEYIKRFGGLVKLFRKTVRHGLIRAKIAGAEAATGEVVVFLDSHCEANAGWLEPILQRIKDKRTAVVCPVIDMISDSSMAYMGGSAGGIGTFWWSLHFKMDVIPEKELKRRKNPEVDPLMSPTMAGGLLAANREYFFEVGAYDPGMDIWGGENLEISFRVWMCGGSIEFLPCSHVGHIFRSGHPYNMTGPRGEDVHGMNSRRLAEVWMDDYKRFYYVQRMGLKDAEVGDLTERKELRKRLKCHDFKWYLDNMFSLSMQDELRRETTCTDAVQLNAAKTKAAVVVAECSEKNLRVWEHKRDGQLKHISSGLCLDLEGINSGDDIMLATCVDNKESQMWSFGRYY</sequence>
<keyword evidence="11 17" id="KW-1133">Transmembrane helix</keyword>
<dbReference type="InterPro" id="IPR001173">
    <property type="entry name" value="Glyco_trans_2-like"/>
</dbReference>
<reference evidence="21" key="1">
    <citation type="submission" date="2022-11" db="UniProtKB">
        <authorList>
            <consortium name="WormBaseParasite"/>
        </authorList>
    </citation>
    <scope>IDENTIFICATION</scope>
</reference>
<feature type="domain" description="Glycosyltransferase 2-like" evidence="18">
    <location>
        <begin position="141"/>
        <end position="322"/>
    </location>
</feature>
<evidence type="ECO:0000256" key="14">
    <source>
        <dbReference type="ARBA" id="ARBA00023157"/>
    </source>
</evidence>
<keyword evidence="14 17" id="KW-1015">Disulfide bond</keyword>
<dbReference type="Proteomes" id="UP000887566">
    <property type="component" value="Unplaced"/>
</dbReference>
<protein>
    <recommendedName>
        <fullName evidence="17">Polypeptide N-acetylgalactosaminyltransferase</fullName>
        <ecNumber evidence="17">2.4.1.-</ecNumber>
    </recommendedName>
    <alternativeName>
        <fullName evidence="17">Protein-UDP acetylgalactosaminyltransferase</fullName>
    </alternativeName>
</protein>
<evidence type="ECO:0000256" key="3">
    <source>
        <dbReference type="ARBA" id="ARBA00004922"/>
    </source>
</evidence>
<evidence type="ECO:0000256" key="11">
    <source>
        <dbReference type="ARBA" id="ARBA00022989"/>
    </source>
</evidence>
<keyword evidence="9 17" id="KW-0430">Lectin</keyword>
<evidence type="ECO:0000256" key="4">
    <source>
        <dbReference type="ARBA" id="ARBA00005680"/>
    </source>
</evidence>
<feature type="domain" description="Ricin B lectin" evidence="19">
    <location>
        <begin position="431"/>
        <end position="526"/>
    </location>
</feature>
<keyword evidence="10" id="KW-0735">Signal-anchor</keyword>
<dbReference type="InterPro" id="IPR035992">
    <property type="entry name" value="Ricin_B-like_lectins"/>
</dbReference>
<evidence type="ECO:0000256" key="10">
    <source>
        <dbReference type="ARBA" id="ARBA00022968"/>
    </source>
</evidence>
<keyword evidence="12 17" id="KW-0333">Golgi apparatus</keyword>
<comment type="pathway">
    <text evidence="3 17">Protein modification; protein glycosylation.</text>
</comment>
<evidence type="ECO:0000259" key="19">
    <source>
        <dbReference type="Pfam" id="PF00652"/>
    </source>
</evidence>
<comment type="cofactor">
    <cofactor evidence="1 17">
        <name>Mn(2+)</name>
        <dbReference type="ChEBI" id="CHEBI:29035"/>
    </cofactor>
</comment>
<evidence type="ECO:0000259" key="18">
    <source>
        <dbReference type="Pfam" id="PF00535"/>
    </source>
</evidence>
<keyword evidence="8" id="KW-0479">Metal-binding</keyword>
<dbReference type="InterPro" id="IPR045885">
    <property type="entry name" value="GalNAc-T"/>
</dbReference>
<dbReference type="GO" id="GO:0046872">
    <property type="term" value="F:metal ion binding"/>
    <property type="evidence" value="ECO:0007669"/>
    <property type="project" value="UniProtKB-KW"/>
</dbReference>
<keyword evidence="5 17" id="KW-0328">Glycosyltransferase</keyword>
<dbReference type="PANTHER" id="PTHR11675">
    <property type="entry name" value="N-ACETYLGALACTOSAMINYLTRANSFERASE"/>
    <property type="match status" value="1"/>
</dbReference>
<dbReference type="InterPro" id="IPR000772">
    <property type="entry name" value="Ricin_B_lectin"/>
</dbReference>
<dbReference type="PANTHER" id="PTHR11675:SF43">
    <property type="entry name" value="POLYPEPTIDE N-ACETYLGALACTOSAMINYLTRANSFERASE 1"/>
    <property type="match status" value="1"/>
</dbReference>
<evidence type="ECO:0000256" key="15">
    <source>
        <dbReference type="ARBA" id="ARBA00023180"/>
    </source>
</evidence>
<evidence type="ECO:0000256" key="16">
    <source>
        <dbReference type="ARBA" id="ARBA00023211"/>
    </source>
</evidence>
<dbReference type="InterPro" id="IPR029044">
    <property type="entry name" value="Nucleotide-diphossugar_trans"/>
</dbReference>
<evidence type="ECO:0000256" key="12">
    <source>
        <dbReference type="ARBA" id="ARBA00023034"/>
    </source>
</evidence>
<evidence type="ECO:0000313" key="21">
    <source>
        <dbReference type="WBParaSite" id="PSAMB.scaffold955size38147.g9929.t1"/>
    </source>
</evidence>
<proteinExistence type="inferred from homology"/>
<evidence type="ECO:0000256" key="6">
    <source>
        <dbReference type="ARBA" id="ARBA00022679"/>
    </source>
</evidence>
<keyword evidence="16 17" id="KW-0464">Manganese</keyword>
<evidence type="ECO:0000256" key="8">
    <source>
        <dbReference type="ARBA" id="ARBA00022723"/>
    </source>
</evidence>
<evidence type="ECO:0000256" key="1">
    <source>
        <dbReference type="ARBA" id="ARBA00001936"/>
    </source>
</evidence>
<keyword evidence="7 17" id="KW-0812">Transmembrane</keyword>
<dbReference type="Pfam" id="PF00652">
    <property type="entry name" value="Ricin_B_lectin"/>
    <property type="match status" value="1"/>
</dbReference>
<feature type="transmembrane region" description="Helical" evidence="17">
    <location>
        <begin position="14"/>
        <end position="34"/>
    </location>
</feature>
<dbReference type="GO" id="GO:0000139">
    <property type="term" value="C:Golgi membrane"/>
    <property type="evidence" value="ECO:0007669"/>
    <property type="project" value="UniProtKB-SubCell"/>
</dbReference>
<keyword evidence="15" id="KW-0325">Glycoprotein</keyword>
<dbReference type="EC" id="2.4.1.-" evidence="17"/>